<feature type="domain" description="Histidine kinase/HSP90-like ATPase" evidence="2">
    <location>
        <begin position="202"/>
        <end position="311"/>
    </location>
</feature>
<evidence type="ECO:0000259" key="2">
    <source>
        <dbReference type="Pfam" id="PF13581"/>
    </source>
</evidence>
<dbReference type="OrthoDB" id="3748385at2"/>
<dbReference type="RefSeq" id="WP_106246339.1">
    <property type="nucleotide sequence ID" value="NZ_PVZC01000004.1"/>
</dbReference>
<dbReference type="InterPro" id="IPR047718">
    <property type="entry name" value="RsbA-like_anti_sig"/>
</dbReference>
<dbReference type="PANTHER" id="PTHR35526">
    <property type="entry name" value="ANTI-SIGMA-F FACTOR RSBW-RELATED"/>
    <property type="match status" value="1"/>
</dbReference>
<dbReference type="Pfam" id="PF14417">
    <property type="entry name" value="MEDS"/>
    <property type="match status" value="1"/>
</dbReference>
<name>A0A2T0Q4X6_9ACTN</name>
<proteinExistence type="predicted"/>
<dbReference type="GO" id="GO:0004674">
    <property type="term" value="F:protein serine/threonine kinase activity"/>
    <property type="evidence" value="ECO:0007669"/>
    <property type="project" value="UniProtKB-KW"/>
</dbReference>
<evidence type="ECO:0000313" key="5">
    <source>
        <dbReference type="Proteomes" id="UP000237846"/>
    </source>
</evidence>
<dbReference type="InterPro" id="IPR003594">
    <property type="entry name" value="HATPase_dom"/>
</dbReference>
<dbReference type="Gene3D" id="3.30.565.10">
    <property type="entry name" value="Histidine kinase-like ATPase, C-terminal domain"/>
    <property type="match status" value="1"/>
</dbReference>
<dbReference type="Pfam" id="PF13581">
    <property type="entry name" value="HATPase_c_2"/>
    <property type="match status" value="1"/>
</dbReference>
<comment type="caution">
    <text evidence="4">The sequence shown here is derived from an EMBL/GenBank/DDBJ whole genome shotgun (WGS) entry which is preliminary data.</text>
</comment>
<dbReference type="InterPro" id="IPR050267">
    <property type="entry name" value="Anti-sigma-factor_SerPK"/>
</dbReference>
<dbReference type="Proteomes" id="UP000237846">
    <property type="component" value="Unassembled WGS sequence"/>
</dbReference>
<dbReference type="NCBIfam" id="NF041045">
    <property type="entry name" value="RsbA_anti_sig"/>
    <property type="match status" value="1"/>
</dbReference>
<keyword evidence="5" id="KW-1185">Reference proteome</keyword>
<dbReference type="AlphaFoldDB" id="A0A2T0Q4X6"/>
<dbReference type="SUPFAM" id="SSF55874">
    <property type="entry name" value="ATPase domain of HSP90 chaperone/DNA topoisomerase II/histidine kinase"/>
    <property type="match status" value="1"/>
</dbReference>
<gene>
    <name evidence="4" type="ORF">CLV72_104410</name>
</gene>
<dbReference type="PANTHER" id="PTHR35526:SF3">
    <property type="entry name" value="ANTI-SIGMA-F FACTOR RSBW"/>
    <property type="match status" value="1"/>
</dbReference>
<sequence length="316" mass="33899">MPALARPATTGPFTHRAVFYSGARQYTDAVLPFVRAGLAAGDPVLVAVPGPRLDMVQAALGGDAKRVTLVDMALAGRNPGRIIPWLLHDFITGAAACGRPRIVGEPVWAGRPEREYPACVQYEALVNRAFADRPATVLCPYDAGRLPRRVLADAHRTHPDVVNALPETRTAAYQGPEEVLAAFNLPLPEPSSAPTVLDFARDDLPELRRLVTSRAERWGISGDRIDDLVLAVSELAANSVEHAGGGGTLRLWRDGGGLVCEVRDGGRFADPLAGRIPPPPTRPRGRGLLLVHHLCDLVRLHADARGTTIQIHIAAD</sequence>
<keyword evidence="4" id="KW-0418">Kinase</keyword>
<dbReference type="CDD" id="cd16936">
    <property type="entry name" value="HATPase_RsbW-like"/>
    <property type="match status" value="1"/>
</dbReference>
<evidence type="ECO:0000313" key="4">
    <source>
        <dbReference type="EMBL" id="PRX98830.1"/>
    </source>
</evidence>
<evidence type="ECO:0000256" key="1">
    <source>
        <dbReference type="ARBA" id="ARBA00022527"/>
    </source>
</evidence>
<feature type="domain" description="MEDS" evidence="3">
    <location>
        <begin position="14"/>
        <end position="159"/>
    </location>
</feature>
<organism evidence="4 5">
    <name type="scientific">Allonocardiopsis opalescens</name>
    <dbReference type="NCBI Taxonomy" id="1144618"/>
    <lineage>
        <taxon>Bacteria</taxon>
        <taxon>Bacillati</taxon>
        <taxon>Actinomycetota</taxon>
        <taxon>Actinomycetes</taxon>
        <taxon>Streptosporangiales</taxon>
        <taxon>Allonocardiopsis</taxon>
    </lineage>
</organism>
<keyword evidence="1" id="KW-0723">Serine/threonine-protein kinase</keyword>
<reference evidence="4 5" key="1">
    <citation type="submission" date="2018-03" db="EMBL/GenBank/DDBJ databases">
        <title>Genomic Encyclopedia of Archaeal and Bacterial Type Strains, Phase II (KMG-II): from individual species to whole genera.</title>
        <authorList>
            <person name="Goeker M."/>
        </authorList>
    </citation>
    <scope>NUCLEOTIDE SEQUENCE [LARGE SCALE GENOMIC DNA]</scope>
    <source>
        <strain evidence="4 5">DSM 45601</strain>
    </source>
</reference>
<accession>A0A2T0Q4X6</accession>
<evidence type="ECO:0000259" key="3">
    <source>
        <dbReference type="Pfam" id="PF14417"/>
    </source>
</evidence>
<dbReference type="InterPro" id="IPR025847">
    <property type="entry name" value="MEDS_domain"/>
</dbReference>
<protein>
    <submittedName>
        <fullName evidence="4">Anti-sigma regulatory factor (Ser/Thr protein kinase)</fullName>
    </submittedName>
</protein>
<dbReference type="EMBL" id="PVZC01000004">
    <property type="protein sequence ID" value="PRX98830.1"/>
    <property type="molecule type" value="Genomic_DNA"/>
</dbReference>
<keyword evidence="4" id="KW-0808">Transferase</keyword>
<dbReference type="InterPro" id="IPR036890">
    <property type="entry name" value="HATPase_C_sf"/>
</dbReference>